<organism evidence="2 3">
    <name type="scientific">Funneliformis mosseae</name>
    <name type="common">Endomycorrhizal fungus</name>
    <name type="synonym">Glomus mosseae</name>
    <dbReference type="NCBI Taxonomy" id="27381"/>
    <lineage>
        <taxon>Eukaryota</taxon>
        <taxon>Fungi</taxon>
        <taxon>Fungi incertae sedis</taxon>
        <taxon>Mucoromycota</taxon>
        <taxon>Glomeromycotina</taxon>
        <taxon>Glomeromycetes</taxon>
        <taxon>Glomerales</taxon>
        <taxon>Glomeraceae</taxon>
        <taxon>Funneliformis</taxon>
    </lineage>
</organism>
<evidence type="ECO:0000313" key="2">
    <source>
        <dbReference type="EMBL" id="CAG8569138.1"/>
    </source>
</evidence>
<proteinExistence type="predicted"/>
<dbReference type="AlphaFoldDB" id="A0A9N9FX75"/>
<name>A0A9N9FX75_FUNMO</name>
<dbReference type="EMBL" id="CAJVPP010001703">
    <property type="protein sequence ID" value="CAG8569138.1"/>
    <property type="molecule type" value="Genomic_DNA"/>
</dbReference>
<accession>A0A9N9FX75</accession>
<keyword evidence="3" id="KW-1185">Reference proteome</keyword>
<reference evidence="2" key="1">
    <citation type="submission" date="2021-06" db="EMBL/GenBank/DDBJ databases">
        <authorList>
            <person name="Kallberg Y."/>
            <person name="Tangrot J."/>
            <person name="Rosling A."/>
        </authorList>
    </citation>
    <scope>NUCLEOTIDE SEQUENCE</scope>
    <source>
        <strain evidence="2">87-6 pot B 2015</strain>
    </source>
</reference>
<evidence type="ECO:0000256" key="1">
    <source>
        <dbReference type="SAM" id="MobiDB-lite"/>
    </source>
</evidence>
<gene>
    <name evidence="2" type="ORF">FMOSSE_LOCUS7361</name>
</gene>
<evidence type="ECO:0000313" key="3">
    <source>
        <dbReference type="Proteomes" id="UP000789375"/>
    </source>
</evidence>
<feature type="compositionally biased region" description="Polar residues" evidence="1">
    <location>
        <begin position="38"/>
        <end position="48"/>
    </location>
</feature>
<protein>
    <submittedName>
        <fullName evidence="2">7673_t:CDS:1</fullName>
    </submittedName>
</protein>
<feature type="region of interest" description="Disordered" evidence="1">
    <location>
        <begin position="24"/>
        <end position="56"/>
    </location>
</feature>
<dbReference type="Proteomes" id="UP000789375">
    <property type="component" value="Unassembled WGS sequence"/>
</dbReference>
<sequence>MGRDKKKDISQIIPAALLETAAEAGTHRLGKAPMPLPSHSTMPPQISQPALPETAR</sequence>
<comment type="caution">
    <text evidence="2">The sequence shown here is derived from an EMBL/GenBank/DDBJ whole genome shotgun (WGS) entry which is preliminary data.</text>
</comment>